<accession>D8MVK0</accession>
<dbReference type="EMBL" id="FP236843">
    <property type="protein sequence ID" value="CAX60857.1"/>
    <property type="molecule type" value="Genomic_DNA"/>
</dbReference>
<dbReference type="KEGG" id="ebi:EbC_33260"/>
<sequence>MISSSKVIIRQKVDVGYGINYDHANEKQGERGVKVFKDCEEIADLS</sequence>
<gene>
    <name evidence="1" type="ordered locus">EbC_33260</name>
</gene>
<organism evidence="2">
    <name type="scientific">Erwinia billingiae (strain Eb661)</name>
    <dbReference type="NCBI Taxonomy" id="634500"/>
    <lineage>
        <taxon>Bacteria</taxon>
        <taxon>Pseudomonadati</taxon>
        <taxon>Pseudomonadota</taxon>
        <taxon>Gammaproteobacteria</taxon>
        <taxon>Enterobacterales</taxon>
        <taxon>Erwiniaceae</taxon>
        <taxon>Erwinia</taxon>
    </lineage>
</organism>
<name>D8MVK0_ERWBE</name>
<evidence type="ECO:0000313" key="2">
    <source>
        <dbReference type="Proteomes" id="UP000008793"/>
    </source>
</evidence>
<evidence type="ECO:0000313" key="1">
    <source>
        <dbReference type="EMBL" id="CAX60857.1"/>
    </source>
</evidence>
<dbReference type="Proteomes" id="UP000008793">
    <property type="component" value="Chromosome"/>
</dbReference>
<proteinExistence type="predicted"/>
<dbReference type="AlphaFoldDB" id="D8MVK0"/>
<keyword evidence="2" id="KW-1185">Reference proteome</keyword>
<dbReference type="HOGENOM" id="CLU_3183467_0_0_6"/>
<dbReference type="STRING" id="634500.EbC_33260"/>
<protein>
    <submittedName>
        <fullName evidence="1">Uncharacterized protein</fullName>
    </submittedName>
</protein>
<reference evidence="1 2" key="1">
    <citation type="journal article" date="2010" name="BMC Genomics">
        <title>Genome comparison of the epiphytic bacteria Erwinia billingiae and E. tasmaniensis with the pear pathogen E. pyrifoliae.</title>
        <authorList>
            <person name="Kube M."/>
            <person name="Migdoll A.M."/>
            <person name="Gehring I."/>
            <person name="Heitmann K."/>
            <person name="Mayer Y."/>
            <person name="Kuhl H."/>
            <person name="Knaust F."/>
            <person name="Geider K."/>
            <person name="Reinhardt R."/>
        </authorList>
    </citation>
    <scope>NUCLEOTIDE SEQUENCE [LARGE SCALE GENOMIC DNA]</scope>
    <source>
        <strain evidence="1 2">Eb661</strain>
    </source>
</reference>